<dbReference type="Proteomes" id="UP000613740">
    <property type="component" value="Unassembled WGS sequence"/>
</dbReference>
<comment type="caution">
    <text evidence="1">The sequence shown here is derived from an EMBL/GenBank/DDBJ whole genome shotgun (WGS) entry which is preliminary data.</text>
</comment>
<gene>
    <name evidence="1" type="ORF">HYH02_012482</name>
</gene>
<evidence type="ECO:0000313" key="1">
    <source>
        <dbReference type="EMBL" id="KAG2433937.1"/>
    </source>
</evidence>
<protein>
    <submittedName>
        <fullName evidence="1">Uncharacterized protein</fullName>
    </submittedName>
</protein>
<reference evidence="1" key="1">
    <citation type="journal article" date="2020" name="bioRxiv">
        <title>Comparative genomics of Chlamydomonas.</title>
        <authorList>
            <person name="Craig R.J."/>
            <person name="Hasan A.R."/>
            <person name="Ness R.W."/>
            <person name="Keightley P.D."/>
        </authorList>
    </citation>
    <scope>NUCLEOTIDE SEQUENCE</scope>
    <source>
        <strain evidence="1">CCAP 11/173</strain>
    </source>
</reference>
<dbReference type="EMBL" id="JAEHOD010000060">
    <property type="protein sequence ID" value="KAG2433937.1"/>
    <property type="molecule type" value="Genomic_DNA"/>
</dbReference>
<sequence length="210" mass="22992">MQLLLLDIAPSDLGAKQQLQAHLKVHKAEAVVSIMMDTTPEAQLSDLHSSVTKFLTERRIPAAEIAKVTCAITDIHIKTYNLGNTKNAVKTRTIAINGPSHVILALDTAWTPPKMPCLISIKTDDQRKLDLALTTPNKTMAPTTPNPFTTPDAPKIPMAGNGLFFFWFQVSGQPAEHSHKLATMNAAQRFDASKAYIVRQTVMRGLRPAS</sequence>
<keyword evidence="2" id="KW-1185">Reference proteome</keyword>
<evidence type="ECO:0000313" key="2">
    <source>
        <dbReference type="Proteomes" id="UP000613740"/>
    </source>
</evidence>
<proteinExistence type="predicted"/>
<dbReference type="AlphaFoldDB" id="A0A835SYS0"/>
<name>A0A835SYS0_9CHLO</name>
<accession>A0A835SYS0</accession>
<organism evidence="1 2">
    <name type="scientific">Chlamydomonas schloesseri</name>
    <dbReference type="NCBI Taxonomy" id="2026947"/>
    <lineage>
        <taxon>Eukaryota</taxon>
        <taxon>Viridiplantae</taxon>
        <taxon>Chlorophyta</taxon>
        <taxon>core chlorophytes</taxon>
        <taxon>Chlorophyceae</taxon>
        <taxon>CS clade</taxon>
        <taxon>Chlamydomonadales</taxon>
        <taxon>Chlamydomonadaceae</taxon>
        <taxon>Chlamydomonas</taxon>
    </lineage>
</organism>